<dbReference type="OMA" id="EDAWIGQ"/>
<dbReference type="GO" id="GO:0005634">
    <property type="term" value="C:nucleus"/>
    <property type="evidence" value="ECO:0007669"/>
    <property type="project" value="UniProtKB-SubCell"/>
</dbReference>
<keyword evidence="4 7" id="KW-0863">Zinc-finger</keyword>
<dbReference type="SUPFAM" id="SSF57667">
    <property type="entry name" value="beta-beta-alpha zinc fingers"/>
    <property type="match status" value="3"/>
</dbReference>
<dbReference type="FunFam" id="3.30.160.60:FF:000688">
    <property type="entry name" value="zinc finger protein 197 isoform X1"/>
    <property type="match status" value="1"/>
</dbReference>
<feature type="domain" description="C2H2-type" evidence="9">
    <location>
        <begin position="94"/>
        <end position="121"/>
    </location>
</feature>
<feature type="region of interest" description="Disordered" evidence="8">
    <location>
        <begin position="1"/>
        <end position="20"/>
    </location>
</feature>
<name>A0A3Q2Z998_HIPCM</name>
<comment type="subcellular location">
    <subcellularLocation>
        <location evidence="1">Nucleus</location>
    </subcellularLocation>
</comment>
<evidence type="ECO:0000313" key="11">
    <source>
        <dbReference type="Proteomes" id="UP000264820"/>
    </source>
</evidence>
<protein>
    <submittedName>
        <fullName evidence="10">Gastrula zinc finger protein XlCGF26.1-like</fullName>
    </submittedName>
</protein>
<dbReference type="GO" id="GO:0010468">
    <property type="term" value="P:regulation of gene expression"/>
    <property type="evidence" value="ECO:0007669"/>
    <property type="project" value="TreeGrafter"/>
</dbReference>
<dbReference type="Pfam" id="PF00096">
    <property type="entry name" value="zf-C2H2"/>
    <property type="match status" value="3"/>
</dbReference>
<reference evidence="10" key="2">
    <citation type="submission" date="2025-09" db="UniProtKB">
        <authorList>
            <consortium name="Ensembl"/>
        </authorList>
    </citation>
    <scope>IDENTIFICATION</scope>
</reference>
<dbReference type="PROSITE" id="PS00028">
    <property type="entry name" value="ZINC_FINGER_C2H2_1"/>
    <property type="match status" value="1"/>
</dbReference>
<evidence type="ECO:0000256" key="1">
    <source>
        <dbReference type="ARBA" id="ARBA00004123"/>
    </source>
</evidence>
<feature type="region of interest" description="Disordered" evidence="8">
    <location>
        <begin position="45"/>
        <end position="103"/>
    </location>
</feature>
<dbReference type="InterPro" id="IPR050331">
    <property type="entry name" value="Zinc_finger"/>
</dbReference>
<dbReference type="InterPro" id="IPR036236">
    <property type="entry name" value="Znf_C2H2_sf"/>
</dbReference>
<feature type="domain" description="C2H2-type" evidence="9">
    <location>
        <begin position="208"/>
        <end position="238"/>
    </location>
</feature>
<dbReference type="InterPro" id="IPR013087">
    <property type="entry name" value="Znf_C2H2_type"/>
</dbReference>
<dbReference type="PANTHER" id="PTHR16515">
    <property type="entry name" value="PR DOMAIN ZINC FINGER PROTEIN"/>
    <property type="match status" value="1"/>
</dbReference>
<dbReference type="SMART" id="SM00355">
    <property type="entry name" value="ZnF_C2H2"/>
    <property type="match status" value="5"/>
</dbReference>
<feature type="compositionally biased region" description="Basic and acidic residues" evidence="8">
    <location>
        <begin position="1"/>
        <end position="17"/>
    </location>
</feature>
<keyword evidence="6" id="KW-0539">Nucleus</keyword>
<evidence type="ECO:0000256" key="2">
    <source>
        <dbReference type="ARBA" id="ARBA00022723"/>
    </source>
</evidence>
<organism evidence="10 11">
    <name type="scientific">Hippocampus comes</name>
    <name type="common">Tiger tail seahorse</name>
    <dbReference type="NCBI Taxonomy" id="109280"/>
    <lineage>
        <taxon>Eukaryota</taxon>
        <taxon>Metazoa</taxon>
        <taxon>Chordata</taxon>
        <taxon>Craniata</taxon>
        <taxon>Vertebrata</taxon>
        <taxon>Euteleostomi</taxon>
        <taxon>Actinopterygii</taxon>
        <taxon>Neopterygii</taxon>
        <taxon>Teleostei</taxon>
        <taxon>Neoteleostei</taxon>
        <taxon>Acanthomorphata</taxon>
        <taxon>Syngnathiaria</taxon>
        <taxon>Syngnathiformes</taxon>
        <taxon>Syngnathoidei</taxon>
        <taxon>Syngnathidae</taxon>
        <taxon>Hippocampus</taxon>
    </lineage>
</organism>
<evidence type="ECO:0000256" key="4">
    <source>
        <dbReference type="ARBA" id="ARBA00022771"/>
    </source>
</evidence>
<keyword evidence="3" id="KW-0677">Repeat</keyword>
<reference evidence="10" key="1">
    <citation type="submission" date="2025-08" db="UniProtKB">
        <authorList>
            <consortium name="Ensembl"/>
        </authorList>
    </citation>
    <scope>IDENTIFICATION</scope>
</reference>
<dbReference type="GO" id="GO:0008270">
    <property type="term" value="F:zinc ion binding"/>
    <property type="evidence" value="ECO:0007669"/>
    <property type="project" value="UniProtKB-KW"/>
</dbReference>
<proteinExistence type="predicted"/>
<evidence type="ECO:0000259" key="9">
    <source>
        <dbReference type="PROSITE" id="PS50157"/>
    </source>
</evidence>
<dbReference type="Gene3D" id="3.30.160.60">
    <property type="entry name" value="Classic Zinc Finger"/>
    <property type="match status" value="5"/>
</dbReference>
<dbReference type="GeneTree" id="ENSGT01150000286958"/>
<evidence type="ECO:0000256" key="3">
    <source>
        <dbReference type="ARBA" id="ARBA00022737"/>
    </source>
</evidence>
<evidence type="ECO:0000256" key="7">
    <source>
        <dbReference type="PROSITE-ProRule" id="PRU00042"/>
    </source>
</evidence>
<feature type="domain" description="C2H2-type" evidence="9">
    <location>
        <begin position="185"/>
        <end position="207"/>
    </location>
</feature>
<feature type="domain" description="C2H2-type" evidence="9">
    <location>
        <begin position="122"/>
        <end position="140"/>
    </location>
</feature>
<sequence length="238" mass="26481">MKEEVEPEPSRFKKEAEDAWIGQEEEQHVGLEDAEISKLPLAAVTMTSEDDEKDCKGDTGEGSEIHTFLAPLLSSEDTTSPPPDSIKSDSNKPEQSSECGEISGGTCTLTEHMRVHTGEKAFRCSDCDKSFKEKSALITHTGQKPSTCAVYKPYSCYCCQQRFRTRAGFVSHMKTHTAKKALDVCGKILTRNSDLRRHMRRHTGEKVLSCSVCGQRFSYKYQLDKHTCAGESSQTAEV</sequence>
<dbReference type="AlphaFoldDB" id="A0A3Q2Z998"/>
<evidence type="ECO:0000256" key="6">
    <source>
        <dbReference type="ARBA" id="ARBA00023242"/>
    </source>
</evidence>
<dbReference type="Ensembl" id="ENSHCOT00000025460.1">
    <property type="protein sequence ID" value="ENSHCOP00000028418.1"/>
    <property type="gene ID" value="ENSHCOG00000021064.1"/>
</dbReference>
<evidence type="ECO:0000256" key="8">
    <source>
        <dbReference type="SAM" id="MobiDB-lite"/>
    </source>
</evidence>
<feature type="domain" description="C2H2-type" evidence="9">
    <location>
        <begin position="154"/>
        <end position="181"/>
    </location>
</feature>
<evidence type="ECO:0000313" key="10">
    <source>
        <dbReference type="Ensembl" id="ENSHCOP00000028418.1"/>
    </source>
</evidence>
<dbReference type="PANTHER" id="PTHR16515:SF49">
    <property type="entry name" value="GASTRULA ZINC FINGER PROTEIN XLCGF49.1-LIKE-RELATED"/>
    <property type="match status" value="1"/>
</dbReference>
<evidence type="ECO:0000256" key="5">
    <source>
        <dbReference type="ARBA" id="ARBA00022833"/>
    </source>
</evidence>
<accession>A0A3Q2Z998</accession>
<dbReference type="Proteomes" id="UP000264820">
    <property type="component" value="Unplaced"/>
</dbReference>
<keyword evidence="2" id="KW-0479">Metal-binding</keyword>
<dbReference type="PROSITE" id="PS50157">
    <property type="entry name" value="ZINC_FINGER_C2H2_2"/>
    <property type="match status" value="5"/>
</dbReference>
<keyword evidence="11" id="KW-1185">Reference proteome</keyword>
<keyword evidence="5" id="KW-0862">Zinc</keyword>